<evidence type="ECO:0000313" key="2">
    <source>
        <dbReference type="Proteomes" id="UP000324800"/>
    </source>
</evidence>
<organism evidence="1 2">
    <name type="scientific">Streblomastix strix</name>
    <dbReference type="NCBI Taxonomy" id="222440"/>
    <lineage>
        <taxon>Eukaryota</taxon>
        <taxon>Metamonada</taxon>
        <taxon>Preaxostyla</taxon>
        <taxon>Oxymonadida</taxon>
        <taxon>Streblomastigidae</taxon>
        <taxon>Streblomastix</taxon>
    </lineage>
</organism>
<sequence>MTSLDKLFIASGKELIIIANGQIQVHHYPNKWFNDISMTNGANCSDEISPCSDSHSEISSHQSDYEDAHVNIGTSMLFIISASNSSMIVDMKTGTFYEFPGKDSEIKDLGEGGPEDFQFNQMTINNIITIPYNSFSPHHFLNDRFVYGLGNGRTGSLHSMVLGHQLQTIMQGKWYENLPNLFISRAYAGAKLHSLLIVEEEKIIDVLNEKQEQGHKDKDYNSKIFQKKQSQYPYLQSQALKVGENLRSIYSCQVFGLHEDVVEPIEAKVAGIDNSKKTLAFNETQGGYVQITTSSI</sequence>
<evidence type="ECO:0000313" key="1">
    <source>
        <dbReference type="EMBL" id="KAA6401483.1"/>
    </source>
</evidence>
<dbReference type="EMBL" id="SNRW01000382">
    <property type="protein sequence ID" value="KAA6401483.1"/>
    <property type="molecule type" value="Genomic_DNA"/>
</dbReference>
<proteinExistence type="predicted"/>
<gene>
    <name evidence="1" type="ORF">EZS28_002986</name>
</gene>
<protein>
    <submittedName>
        <fullName evidence="1">Uncharacterized protein</fullName>
    </submittedName>
</protein>
<reference evidence="1 2" key="1">
    <citation type="submission" date="2019-03" db="EMBL/GenBank/DDBJ databases">
        <title>Single cell metagenomics reveals metabolic interactions within the superorganism composed of flagellate Streblomastix strix and complex community of Bacteroidetes bacteria on its surface.</title>
        <authorList>
            <person name="Treitli S.C."/>
            <person name="Kolisko M."/>
            <person name="Husnik F."/>
            <person name="Keeling P."/>
            <person name="Hampl V."/>
        </authorList>
    </citation>
    <scope>NUCLEOTIDE SEQUENCE [LARGE SCALE GENOMIC DNA]</scope>
    <source>
        <strain evidence="1">ST1C</strain>
    </source>
</reference>
<dbReference type="AlphaFoldDB" id="A0A5J4X356"/>
<accession>A0A5J4X356</accession>
<comment type="caution">
    <text evidence="1">The sequence shown here is derived from an EMBL/GenBank/DDBJ whole genome shotgun (WGS) entry which is preliminary data.</text>
</comment>
<dbReference type="Proteomes" id="UP000324800">
    <property type="component" value="Unassembled WGS sequence"/>
</dbReference>
<name>A0A5J4X356_9EUKA</name>